<dbReference type="InterPro" id="IPR002223">
    <property type="entry name" value="Kunitz_BPTI"/>
</dbReference>
<feature type="signal peptide" evidence="1">
    <location>
        <begin position="1"/>
        <end position="26"/>
    </location>
</feature>
<dbReference type="GO" id="GO:0004867">
    <property type="term" value="F:serine-type endopeptidase inhibitor activity"/>
    <property type="evidence" value="ECO:0007669"/>
    <property type="project" value="InterPro"/>
</dbReference>
<accession>A0A0C9S4B5</accession>
<dbReference type="EMBL" id="GBZX01000706">
    <property type="protein sequence ID" value="JAG92034.1"/>
    <property type="molecule type" value="mRNA"/>
</dbReference>
<dbReference type="AlphaFoldDB" id="A0A0C9S4B5"/>
<name>A0A0C9S4B5_AMBAM</name>
<evidence type="ECO:0000256" key="1">
    <source>
        <dbReference type="SAM" id="SignalP"/>
    </source>
</evidence>
<protein>
    <submittedName>
        <fullName evidence="3">Putative secreted protein</fullName>
    </submittedName>
</protein>
<evidence type="ECO:0000313" key="3">
    <source>
        <dbReference type="EMBL" id="JAG92034.1"/>
    </source>
</evidence>
<proteinExistence type="evidence at transcript level"/>
<keyword evidence="1" id="KW-0732">Signal</keyword>
<dbReference type="SUPFAM" id="SSF57362">
    <property type="entry name" value="BPTI-like"/>
    <property type="match status" value="1"/>
</dbReference>
<evidence type="ECO:0000259" key="2">
    <source>
        <dbReference type="PROSITE" id="PS50279"/>
    </source>
</evidence>
<sequence length="127" mass="14028">MGVQKMNAQAMLAVFLSLTLVLESTAGEHLGNPEPSSTLRLTCVVEDQPDYNVNPICCAPHADCKKEPRPPHPPRWFFNLALGACGIYRLESGCNTTSNDFNTCWECEKECLGFSAELAKERCGDYI</sequence>
<reference evidence="3" key="1">
    <citation type="journal article" date="2015" name="PLoS ONE">
        <title>An Insight into the Sialome of the Lone Star Tick, Amblyomma americanum, with a Glimpse on Its Time Dependent Gene Expression.</title>
        <authorList>
            <person name="Karim S."/>
            <person name="Ribeiro J.M."/>
        </authorList>
    </citation>
    <scope>NUCLEOTIDE SEQUENCE</scope>
    <source>
        <tissue evidence="3">Salivary gland</tissue>
    </source>
</reference>
<feature type="domain" description="BPTI/Kunitz inhibitor" evidence="2">
    <location>
        <begin position="57"/>
        <end position="111"/>
    </location>
</feature>
<organism evidence="3">
    <name type="scientific">Amblyomma americanum</name>
    <name type="common">Lone star tick</name>
    <dbReference type="NCBI Taxonomy" id="6943"/>
    <lineage>
        <taxon>Eukaryota</taxon>
        <taxon>Metazoa</taxon>
        <taxon>Ecdysozoa</taxon>
        <taxon>Arthropoda</taxon>
        <taxon>Chelicerata</taxon>
        <taxon>Arachnida</taxon>
        <taxon>Acari</taxon>
        <taxon>Parasitiformes</taxon>
        <taxon>Ixodida</taxon>
        <taxon>Ixodoidea</taxon>
        <taxon>Ixodidae</taxon>
        <taxon>Amblyomminae</taxon>
        <taxon>Amblyomma</taxon>
    </lineage>
</organism>
<dbReference type="PROSITE" id="PS50279">
    <property type="entry name" value="BPTI_KUNITZ_2"/>
    <property type="match status" value="1"/>
</dbReference>
<dbReference type="InterPro" id="IPR036880">
    <property type="entry name" value="Kunitz_BPTI_sf"/>
</dbReference>
<dbReference type="Gene3D" id="4.10.410.10">
    <property type="entry name" value="Pancreatic trypsin inhibitor Kunitz domain"/>
    <property type="match status" value="1"/>
</dbReference>
<feature type="chain" id="PRO_5002212772" evidence="1">
    <location>
        <begin position="27"/>
        <end position="127"/>
    </location>
</feature>